<evidence type="ECO:0000313" key="3">
    <source>
        <dbReference type="EMBL" id="REC57064.1"/>
    </source>
</evidence>
<dbReference type="GO" id="GO:0016491">
    <property type="term" value="F:oxidoreductase activity"/>
    <property type="evidence" value="ECO:0007669"/>
    <property type="project" value="InterPro"/>
</dbReference>
<comment type="caution">
    <text evidence="3">The sequence shown here is derived from an EMBL/GenBank/DDBJ whole genome shotgun (WGS) entry which is preliminary data.</text>
</comment>
<organism evidence="3 4">
    <name type="scientific">Rhodosalinus sediminis</name>
    <dbReference type="NCBI Taxonomy" id="1940533"/>
    <lineage>
        <taxon>Bacteria</taxon>
        <taxon>Pseudomonadati</taxon>
        <taxon>Pseudomonadota</taxon>
        <taxon>Alphaproteobacteria</taxon>
        <taxon>Rhodobacterales</taxon>
        <taxon>Paracoccaceae</taxon>
        <taxon>Rhodosalinus</taxon>
    </lineage>
</organism>
<dbReference type="RefSeq" id="WP_115979401.1">
    <property type="nucleotide sequence ID" value="NZ_QOHR01000008.1"/>
</dbReference>
<keyword evidence="4" id="KW-1185">Reference proteome</keyword>
<dbReference type="InterPro" id="IPR036249">
    <property type="entry name" value="Thioredoxin-like_sf"/>
</dbReference>
<dbReference type="InterPro" id="IPR001853">
    <property type="entry name" value="DSBA-like_thioredoxin_dom"/>
</dbReference>
<feature type="signal peptide" evidence="1">
    <location>
        <begin position="1"/>
        <end position="21"/>
    </location>
</feature>
<feature type="chain" id="PRO_5017647613" description="DSBA-like thioredoxin domain-containing protein" evidence="1">
    <location>
        <begin position="22"/>
        <end position="241"/>
    </location>
</feature>
<dbReference type="SUPFAM" id="SSF52833">
    <property type="entry name" value="Thioredoxin-like"/>
    <property type="match status" value="1"/>
</dbReference>
<dbReference type="EMBL" id="QOHR01000008">
    <property type="protein sequence ID" value="REC57064.1"/>
    <property type="molecule type" value="Genomic_DNA"/>
</dbReference>
<protein>
    <recommendedName>
        <fullName evidence="2">DSBA-like thioredoxin domain-containing protein</fullName>
    </recommendedName>
</protein>
<evidence type="ECO:0000256" key="1">
    <source>
        <dbReference type="SAM" id="SignalP"/>
    </source>
</evidence>
<dbReference type="Pfam" id="PF01323">
    <property type="entry name" value="DSBA"/>
    <property type="match status" value="1"/>
</dbReference>
<dbReference type="OrthoDB" id="7726503at2"/>
<evidence type="ECO:0000313" key="4">
    <source>
        <dbReference type="Proteomes" id="UP000257131"/>
    </source>
</evidence>
<reference evidence="3 4" key="1">
    <citation type="journal article" date="2017" name="Int. J. Syst. Evol. Microbiol.">
        <title>Rhodosalinus sediminis gen. nov., sp. nov., isolated from marine saltern.</title>
        <authorList>
            <person name="Guo L.Y."/>
            <person name="Ling S.K."/>
            <person name="Li C.M."/>
            <person name="Chen G.J."/>
            <person name="Du Z.J."/>
        </authorList>
    </citation>
    <scope>NUCLEOTIDE SEQUENCE [LARGE SCALE GENOMIC DNA]</scope>
    <source>
        <strain evidence="3 4">WDN1C137</strain>
    </source>
</reference>
<name>A0A3D9BU65_9RHOB</name>
<gene>
    <name evidence="3" type="ORF">DRV84_08195</name>
</gene>
<dbReference type="Proteomes" id="UP000257131">
    <property type="component" value="Unassembled WGS sequence"/>
</dbReference>
<accession>A0A3D9BU65</accession>
<proteinExistence type="predicted"/>
<sequence length="241" mass="25054">MCATRSNAALALLLAATPAAAFDPGDMTAAERAAFGAEVRALLLEEPEIVGRALAPGPSYAEEAARDSAMLDGLAGALYDDPADYTAGAEEGTPLVAFLPAACDTCAETLAQLHAIVEDNGATRLIVKDFPASAQSSPAGAAFLTALLEDMGPKAWTQARQALSELPDPGDRVALRRLAEAMGWPADQLMARMAGGATEAVLERRRGLARELGFDVFPSYVVGGTMIRGDVPPALLARYLP</sequence>
<feature type="domain" description="DSBA-like thioredoxin" evidence="2">
    <location>
        <begin position="107"/>
        <end position="240"/>
    </location>
</feature>
<dbReference type="AlphaFoldDB" id="A0A3D9BU65"/>
<evidence type="ECO:0000259" key="2">
    <source>
        <dbReference type="Pfam" id="PF01323"/>
    </source>
</evidence>
<keyword evidence="1" id="KW-0732">Signal</keyword>
<dbReference type="Gene3D" id="3.40.30.10">
    <property type="entry name" value="Glutaredoxin"/>
    <property type="match status" value="1"/>
</dbReference>